<keyword evidence="2" id="KW-1185">Reference proteome</keyword>
<dbReference type="EMBL" id="RKQG01000001">
    <property type="protein sequence ID" value="RPE33462.1"/>
    <property type="molecule type" value="Genomic_DNA"/>
</dbReference>
<evidence type="ECO:0000313" key="1">
    <source>
        <dbReference type="EMBL" id="RPE33462.1"/>
    </source>
</evidence>
<accession>A0A3N4RJA1</accession>
<reference evidence="1 2" key="1">
    <citation type="submission" date="2018-11" db="EMBL/GenBank/DDBJ databases">
        <title>Sequencing the genomes of 1000 actinobacteria strains.</title>
        <authorList>
            <person name="Klenk H.-P."/>
        </authorList>
    </citation>
    <scope>NUCLEOTIDE SEQUENCE [LARGE SCALE GENOMIC DNA]</scope>
    <source>
        <strain evidence="1 2">DSM 44781</strain>
    </source>
</reference>
<protein>
    <submittedName>
        <fullName evidence="1">Uncharacterized protein</fullName>
    </submittedName>
</protein>
<comment type="caution">
    <text evidence="1">The sequence shown here is derived from an EMBL/GenBank/DDBJ whole genome shotgun (WGS) entry which is preliminary data.</text>
</comment>
<gene>
    <name evidence="1" type="ORF">EDD38_1752</name>
</gene>
<dbReference type="RefSeq" id="WP_123817786.1">
    <property type="nucleotide sequence ID" value="NZ_JBEYIY010000056.1"/>
</dbReference>
<dbReference type="Proteomes" id="UP000266906">
    <property type="component" value="Unassembled WGS sequence"/>
</dbReference>
<dbReference type="AlphaFoldDB" id="A0A3N4RJA1"/>
<name>A0A3N4RJA1_9ACTN</name>
<proteinExistence type="predicted"/>
<organism evidence="1 2">
    <name type="scientific">Kitasatospora cineracea</name>
    <dbReference type="NCBI Taxonomy" id="88074"/>
    <lineage>
        <taxon>Bacteria</taxon>
        <taxon>Bacillati</taxon>
        <taxon>Actinomycetota</taxon>
        <taxon>Actinomycetes</taxon>
        <taxon>Kitasatosporales</taxon>
        <taxon>Streptomycetaceae</taxon>
        <taxon>Kitasatospora</taxon>
    </lineage>
</organism>
<evidence type="ECO:0000313" key="2">
    <source>
        <dbReference type="Proteomes" id="UP000266906"/>
    </source>
</evidence>
<sequence length="221" mass="24308">MSDGLERLRSDYPEVVASGGLAPVLVAAAGERGVALGPVEPRGPGARLETGRGTLSVSLSAERRQFLFGVHTPGFTWATGSTDDLGALVEAVSAWWRGMPLDAFEAEFPFARLGRFARALEAGDVTPEQWSVVLESEFHAPERELLRALHADELVRVLFPTVTHGTLRLRERPIEQGGRHFLVDRLDGERCRVRLVGRPETTSETGTFDELVGRLRELLRD</sequence>